<dbReference type="Proteomes" id="UP000006591">
    <property type="component" value="Chromosome 1"/>
</dbReference>
<dbReference type="OMA" id="KPNDHCL"/>
<reference evidence="2" key="1">
    <citation type="submission" date="2015-04" db="UniProtKB">
        <authorList>
            <consortium name="EnsemblPlants"/>
        </authorList>
    </citation>
    <scope>IDENTIFICATION</scope>
    <source>
        <strain evidence="2">SL10</strain>
    </source>
</reference>
<dbReference type="Gramene" id="ONIVA01G19030.1">
    <property type="protein sequence ID" value="ONIVA01G19030.1"/>
    <property type="gene ID" value="ONIVA01G19030"/>
</dbReference>
<evidence type="ECO:0000313" key="2">
    <source>
        <dbReference type="EnsemblPlants" id="ONIVA01G19030.1"/>
    </source>
</evidence>
<proteinExistence type="predicted"/>
<organism evidence="2">
    <name type="scientific">Oryza nivara</name>
    <name type="common">Indian wild rice</name>
    <name type="synonym">Oryza sativa f. spontanea</name>
    <dbReference type="NCBI Taxonomy" id="4536"/>
    <lineage>
        <taxon>Eukaryota</taxon>
        <taxon>Viridiplantae</taxon>
        <taxon>Streptophyta</taxon>
        <taxon>Embryophyta</taxon>
        <taxon>Tracheophyta</taxon>
        <taxon>Spermatophyta</taxon>
        <taxon>Magnoliopsida</taxon>
        <taxon>Liliopsida</taxon>
        <taxon>Poales</taxon>
        <taxon>Poaceae</taxon>
        <taxon>BOP clade</taxon>
        <taxon>Oryzoideae</taxon>
        <taxon>Oryzeae</taxon>
        <taxon>Oryzinae</taxon>
        <taxon>Oryza</taxon>
    </lineage>
</organism>
<dbReference type="EnsemblPlants" id="ONIVA01G19030.1">
    <property type="protein sequence ID" value="ONIVA01G19030.1"/>
    <property type="gene ID" value="ONIVA01G19030"/>
</dbReference>
<feature type="region of interest" description="Disordered" evidence="1">
    <location>
        <begin position="1"/>
        <end position="20"/>
    </location>
</feature>
<reference evidence="2" key="2">
    <citation type="submission" date="2018-04" db="EMBL/GenBank/DDBJ databases">
        <title>OnivRS2 (Oryza nivara Reference Sequence Version 2).</title>
        <authorList>
            <person name="Zhang J."/>
            <person name="Kudrna D."/>
            <person name="Lee S."/>
            <person name="Talag J."/>
            <person name="Rajasekar S."/>
            <person name="Welchert J."/>
            <person name="Hsing Y.-I."/>
            <person name="Wing R.A."/>
        </authorList>
    </citation>
    <scope>NUCLEOTIDE SEQUENCE [LARGE SCALE GENOMIC DNA]</scope>
</reference>
<evidence type="ECO:0000313" key="3">
    <source>
        <dbReference type="Proteomes" id="UP000006591"/>
    </source>
</evidence>
<name>A0A0E0FM12_ORYNI</name>
<keyword evidence="3" id="KW-1185">Reference proteome</keyword>
<sequence length="80" mass="8403">MKPNNHCRGTGRRAEAPRRRAGWRAAVAVAVGGGAPIEPPTSLRPRSGARATAHRNGQACLLSLLLVIEGKPQAAQKPDC</sequence>
<protein>
    <submittedName>
        <fullName evidence="2">Uncharacterized protein</fullName>
    </submittedName>
</protein>
<evidence type="ECO:0000256" key="1">
    <source>
        <dbReference type="SAM" id="MobiDB-lite"/>
    </source>
</evidence>
<dbReference type="AlphaFoldDB" id="A0A0E0FM12"/>
<dbReference type="HOGENOM" id="CLU_2593871_0_0_1"/>
<accession>A0A0E0FM12</accession>